<dbReference type="PANTHER" id="PTHR47506">
    <property type="entry name" value="TRANSCRIPTIONAL REGULATORY PROTEIN"/>
    <property type="match status" value="1"/>
</dbReference>
<dbReference type="InterPro" id="IPR009057">
    <property type="entry name" value="Homeodomain-like_sf"/>
</dbReference>
<protein>
    <submittedName>
        <fullName evidence="7">TetR family transcriptional regulator</fullName>
    </submittedName>
    <submittedName>
        <fullName evidence="6">TetR/AcrR family transcriptional regulator</fullName>
    </submittedName>
</protein>
<keyword evidence="8" id="KW-1185">Reference proteome</keyword>
<organism evidence="7">
    <name type="scientific">Tolypothrix bouteillei VB521301</name>
    <dbReference type="NCBI Taxonomy" id="1479485"/>
    <lineage>
        <taxon>Bacteria</taxon>
        <taxon>Bacillati</taxon>
        <taxon>Cyanobacteriota</taxon>
        <taxon>Cyanophyceae</taxon>
        <taxon>Nostocales</taxon>
        <taxon>Tolypothrichaceae</taxon>
        <taxon>Tolypothrix</taxon>
    </lineage>
</organism>
<dbReference type="OrthoDB" id="9814200at2"/>
<evidence type="ECO:0000259" key="5">
    <source>
        <dbReference type="PROSITE" id="PS50977"/>
    </source>
</evidence>
<dbReference type="RefSeq" id="WP_038074174.1">
    <property type="nucleotide sequence ID" value="NZ_JHEG04000001.1"/>
</dbReference>
<evidence type="ECO:0000313" key="8">
    <source>
        <dbReference type="Proteomes" id="UP000029738"/>
    </source>
</evidence>
<sequence length="197" mass="22193">MSKGEETKEKILQQAAELFNQQGYAGASIADIMRVTGLQKGGIYNHFQSKDDLALQAFDFAIAQMKERYRTILRSKHCAVDRLQAIVDIFRSNIDNPIIKGGCPILNTAIESDDTHPALRERAKQAMDSWREIVSQIIQKGIERGEIRPTVNIDETATIMISSLEGAVMLSKLYGDLIHIDIVTQHLNEYIRSHLQI</sequence>
<dbReference type="InterPro" id="IPR001647">
    <property type="entry name" value="HTH_TetR"/>
</dbReference>
<dbReference type="InterPro" id="IPR023772">
    <property type="entry name" value="DNA-bd_HTH_TetR-type_CS"/>
</dbReference>
<dbReference type="PRINTS" id="PR00455">
    <property type="entry name" value="HTHTETR"/>
</dbReference>
<dbReference type="STRING" id="1479485.DA73_0240150"/>
<evidence type="ECO:0000313" key="6">
    <source>
        <dbReference type="EMBL" id="KAF3889216.1"/>
    </source>
</evidence>
<feature type="domain" description="HTH tetR-type" evidence="5">
    <location>
        <begin position="5"/>
        <end position="65"/>
    </location>
</feature>
<evidence type="ECO:0000256" key="3">
    <source>
        <dbReference type="ARBA" id="ARBA00023163"/>
    </source>
</evidence>
<reference evidence="6" key="2">
    <citation type="submission" date="2019-11" db="EMBL/GenBank/DDBJ databases">
        <title>Improved Assembly of Tolypothrix boutellei genome.</title>
        <authorList>
            <person name="Sarangi A.N."/>
            <person name="Mukherjee M."/>
            <person name="Ghosh S."/>
            <person name="Singh D."/>
            <person name="Das A."/>
            <person name="Kant S."/>
            <person name="Prusty A."/>
            <person name="Tripathy S."/>
        </authorList>
    </citation>
    <scope>NUCLEOTIDE SEQUENCE</scope>
    <source>
        <strain evidence="6">VB521301</strain>
    </source>
</reference>
<dbReference type="GO" id="GO:0003677">
    <property type="term" value="F:DNA binding"/>
    <property type="evidence" value="ECO:0007669"/>
    <property type="project" value="UniProtKB-UniRule"/>
</dbReference>
<name>A0A0C1MY86_9CYAN</name>
<dbReference type="PROSITE" id="PS50977">
    <property type="entry name" value="HTH_TETR_2"/>
    <property type="match status" value="1"/>
</dbReference>
<dbReference type="Gene3D" id="1.10.357.10">
    <property type="entry name" value="Tetracycline Repressor, domain 2"/>
    <property type="match status" value="1"/>
</dbReference>
<dbReference type="Proteomes" id="UP000029738">
    <property type="component" value="Unassembled WGS sequence"/>
</dbReference>
<reference evidence="7" key="1">
    <citation type="journal article" date="2015" name="Genome Announc.">
        <title>Draft Genome Sequence of Tolypothrix boutellei Strain VB521301.</title>
        <authorList>
            <person name="Chandrababunaidu M.M."/>
            <person name="Singh D."/>
            <person name="Sen D."/>
            <person name="Bhan S."/>
            <person name="Das S."/>
            <person name="Gupta A."/>
            <person name="Adhikary S.P."/>
            <person name="Tripathy S."/>
        </authorList>
    </citation>
    <scope>NUCLEOTIDE SEQUENCE</scope>
    <source>
        <strain evidence="7">VB521301</strain>
    </source>
</reference>
<dbReference type="Pfam" id="PF16925">
    <property type="entry name" value="TetR_C_13"/>
    <property type="match status" value="1"/>
</dbReference>
<keyword evidence="2 4" id="KW-0238">DNA-binding</keyword>
<accession>A0A0C1MY86</accession>
<dbReference type="Pfam" id="PF00440">
    <property type="entry name" value="TetR_N"/>
    <property type="match status" value="1"/>
</dbReference>
<gene>
    <name evidence="7" type="ORF">DA73_0240150</name>
    <name evidence="6" type="ORF">DA73_0400029850</name>
</gene>
<evidence type="ECO:0000256" key="1">
    <source>
        <dbReference type="ARBA" id="ARBA00023015"/>
    </source>
</evidence>
<dbReference type="SUPFAM" id="SSF48498">
    <property type="entry name" value="Tetracyclin repressor-like, C-terminal domain"/>
    <property type="match status" value="1"/>
</dbReference>
<dbReference type="PROSITE" id="PS01081">
    <property type="entry name" value="HTH_TETR_1"/>
    <property type="match status" value="1"/>
</dbReference>
<dbReference type="AlphaFoldDB" id="A0A0C1MY86"/>
<comment type="caution">
    <text evidence="7">The sequence shown here is derived from an EMBL/GenBank/DDBJ whole genome shotgun (WGS) entry which is preliminary data.</text>
</comment>
<dbReference type="SUPFAM" id="SSF46689">
    <property type="entry name" value="Homeodomain-like"/>
    <property type="match status" value="1"/>
</dbReference>
<dbReference type="InterPro" id="IPR036271">
    <property type="entry name" value="Tet_transcr_reg_TetR-rel_C_sf"/>
</dbReference>
<proteinExistence type="predicted"/>
<keyword evidence="1" id="KW-0805">Transcription regulation</keyword>
<dbReference type="EMBL" id="JHEG04000001">
    <property type="protein sequence ID" value="KAF3889216.1"/>
    <property type="molecule type" value="Genomic_DNA"/>
</dbReference>
<dbReference type="PANTHER" id="PTHR47506:SF3">
    <property type="entry name" value="HTH-TYPE TRANSCRIPTIONAL REGULATOR LMRA"/>
    <property type="match status" value="1"/>
</dbReference>
<evidence type="ECO:0000313" key="7">
    <source>
        <dbReference type="EMBL" id="KIE07322.1"/>
    </source>
</evidence>
<dbReference type="InterPro" id="IPR011075">
    <property type="entry name" value="TetR_C"/>
</dbReference>
<dbReference type="EMBL" id="JHEG02000059">
    <property type="protein sequence ID" value="KIE07322.1"/>
    <property type="molecule type" value="Genomic_DNA"/>
</dbReference>
<keyword evidence="3" id="KW-0804">Transcription</keyword>
<evidence type="ECO:0000256" key="2">
    <source>
        <dbReference type="ARBA" id="ARBA00023125"/>
    </source>
</evidence>
<evidence type="ECO:0000256" key="4">
    <source>
        <dbReference type="PROSITE-ProRule" id="PRU00335"/>
    </source>
</evidence>
<feature type="DNA-binding region" description="H-T-H motif" evidence="4">
    <location>
        <begin position="28"/>
        <end position="47"/>
    </location>
</feature>